<dbReference type="GO" id="GO:0005886">
    <property type="term" value="C:plasma membrane"/>
    <property type="evidence" value="ECO:0007669"/>
    <property type="project" value="InterPro"/>
</dbReference>
<keyword evidence="1" id="KW-0472">Membrane</keyword>
<proteinExistence type="predicted"/>
<evidence type="ECO:0000313" key="3">
    <source>
        <dbReference type="Proteomes" id="UP001197875"/>
    </source>
</evidence>
<sequence>MSFFVTTVDDSYQFTTAGYVAMFLILIAVFVGAAALAQKGKQKKSMSARHLAFCAVSVALAMVTSMIKLYSFPFGGSVTLFSMLFICLPGYFFGVGTGILTAAAYGILQLIIEPYIYFPIQVIVDYVLAFGALGLSGLFCNAKHGLIKGYIIGIIGRYVFAVLSGWLFFGEYAWEGWNPLAYSLAYNGAYIFAEGVITVIVLMIPAVSKALTQVKMQANE</sequence>
<organism evidence="2 3">
    <name type="scientific">Fusicatenibacter faecihominis</name>
    <dbReference type="NCBI Taxonomy" id="2881276"/>
    <lineage>
        <taxon>Bacteria</taxon>
        <taxon>Bacillati</taxon>
        <taxon>Bacillota</taxon>
        <taxon>Clostridia</taxon>
        <taxon>Lachnospirales</taxon>
        <taxon>Lachnospiraceae</taxon>
        <taxon>Fusicatenibacter</taxon>
    </lineage>
</organism>
<keyword evidence="1" id="KW-0812">Transmembrane</keyword>
<feature type="transmembrane region" description="Helical" evidence="1">
    <location>
        <begin position="48"/>
        <end position="67"/>
    </location>
</feature>
<feature type="transmembrane region" description="Helical" evidence="1">
    <location>
        <begin position="73"/>
        <end position="92"/>
    </location>
</feature>
<gene>
    <name evidence="2" type="ORF">LKD71_17090</name>
</gene>
<dbReference type="Pfam" id="PF09515">
    <property type="entry name" value="Thia_YuaJ"/>
    <property type="match status" value="1"/>
</dbReference>
<evidence type="ECO:0000256" key="1">
    <source>
        <dbReference type="SAM" id="Phobius"/>
    </source>
</evidence>
<keyword evidence="1" id="KW-1133">Transmembrane helix</keyword>
<dbReference type="GO" id="GO:0015234">
    <property type="term" value="F:thiamine transmembrane transporter activity"/>
    <property type="evidence" value="ECO:0007669"/>
    <property type="project" value="InterPro"/>
</dbReference>
<feature type="transmembrane region" description="Helical" evidence="1">
    <location>
        <begin position="12"/>
        <end position="36"/>
    </location>
</feature>
<reference evidence="2 3" key="1">
    <citation type="submission" date="2021-10" db="EMBL/GenBank/DDBJ databases">
        <title>Anaerobic single-cell dispensing facilitates the cultivation of human gut bacteria.</title>
        <authorList>
            <person name="Afrizal A."/>
        </authorList>
    </citation>
    <scope>NUCLEOTIDE SEQUENCE [LARGE SCALE GENOMIC DNA]</scope>
    <source>
        <strain evidence="2 3">CLA-AA-H277</strain>
    </source>
</reference>
<comment type="caution">
    <text evidence="2">The sequence shown here is derived from an EMBL/GenBank/DDBJ whole genome shotgun (WGS) entry which is preliminary data.</text>
</comment>
<dbReference type="EMBL" id="JAJEPR010000060">
    <property type="protein sequence ID" value="MCC2191480.1"/>
    <property type="molecule type" value="Genomic_DNA"/>
</dbReference>
<evidence type="ECO:0000313" key="2">
    <source>
        <dbReference type="EMBL" id="MCC2191480.1"/>
    </source>
</evidence>
<feature type="transmembrane region" description="Helical" evidence="1">
    <location>
        <begin position="149"/>
        <end position="169"/>
    </location>
</feature>
<dbReference type="Proteomes" id="UP001197875">
    <property type="component" value="Unassembled WGS sequence"/>
</dbReference>
<dbReference type="Gene3D" id="1.10.1760.20">
    <property type="match status" value="1"/>
</dbReference>
<dbReference type="AlphaFoldDB" id="A0AAE3DW82"/>
<feature type="transmembrane region" description="Helical" evidence="1">
    <location>
        <begin position="99"/>
        <end position="117"/>
    </location>
</feature>
<protein>
    <submittedName>
        <fullName evidence="2">Energy-coupled thiamine transporter ThiT</fullName>
    </submittedName>
</protein>
<name>A0AAE3DW82_9FIRM</name>
<keyword evidence="3" id="KW-1185">Reference proteome</keyword>
<feature type="transmembrane region" description="Helical" evidence="1">
    <location>
        <begin position="123"/>
        <end position="142"/>
    </location>
</feature>
<accession>A0AAE3DW82</accession>
<feature type="transmembrane region" description="Helical" evidence="1">
    <location>
        <begin position="189"/>
        <end position="207"/>
    </location>
</feature>
<dbReference type="RefSeq" id="WP_227616320.1">
    <property type="nucleotide sequence ID" value="NZ_JAJEPR010000060.1"/>
</dbReference>
<dbReference type="InterPro" id="IPR012651">
    <property type="entry name" value="Thia_Transptr_ThiT"/>
</dbReference>